<evidence type="ECO:0000313" key="12">
    <source>
        <dbReference type="Proteomes" id="UP000740727"/>
    </source>
</evidence>
<dbReference type="NCBIfam" id="TIGR00838">
    <property type="entry name" value="argH"/>
    <property type="match status" value="1"/>
</dbReference>
<dbReference type="PROSITE" id="PS00163">
    <property type="entry name" value="FUMARATE_LYASES"/>
    <property type="match status" value="1"/>
</dbReference>
<dbReference type="FunFam" id="1.10.40.30:FF:000001">
    <property type="entry name" value="Argininosuccinate lyase"/>
    <property type="match status" value="1"/>
</dbReference>
<sequence length="502" mass="54042">MTLWGGRFTSGSADAMSALSRSVHFDWRLAPYDIVSSKSHCQNLVKSKILSAAEGKKISGALDQLRKDIERGIVAPTESDEDLHGVIERVLIDRLGELGGKLRAGRSRNDQIATDLRLYLREVSLELVSQLLSLAQAFLAQAKSHDQTYVSGFTHLQHAQPIVFGHELAKHSHSLLRDVQRLEQWWERTGVSPLGSGALAGTALSANPEGAAKSLGFHSAAGNSIDAVSDRDFAAEFLFIAAMIGIHLSRIGEEWILWSSTEFGWAKLSDSYSTGSSIMPQKKNPDVAELARGKSGRLVGNLTSLLVTLKGLPFAYNRDLQEDKEPVFDSIDTLLLLLPAVIGMVESTEFDKKAMAAGATSGFALATEVADYLVRKGVPFAKAHELSGKAVSLAESRGVALEELSLADFQSLNKLFSIDIFKALTVESAVASRKSRGGTAPTALRTQIAELGTLIAAAKRGNSKRLAHTAKLWGEPGARKASSTKKIAKSGIKSIKSKSRRG</sequence>
<dbReference type="InterPro" id="IPR024083">
    <property type="entry name" value="Fumarase/histidase_N"/>
</dbReference>
<dbReference type="Gene3D" id="1.10.40.30">
    <property type="entry name" value="Fumarase/aspartase (C-terminal domain)"/>
    <property type="match status" value="1"/>
</dbReference>
<dbReference type="PRINTS" id="PR00149">
    <property type="entry name" value="FUMRATELYASE"/>
</dbReference>
<dbReference type="EMBL" id="RFXN01000027">
    <property type="protein sequence ID" value="NBR93828.1"/>
    <property type="molecule type" value="Genomic_DNA"/>
</dbReference>
<evidence type="ECO:0000256" key="3">
    <source>
        <dbReference type="ARBA" id="ARBA00012338"/>
    </source>
</evidence>
<dbReference type="PANTHER" id="PTHR43814">
    <property type="entry name" value="ARGININOSUCCINATE LYASE"/>
    <property type="match status" value="1"/>
</dbReference>
<comment type="caution">
    <text evidence="11">The sequence shown here is derived from an EMBL/GenBank/DDBJ whole genome shotgun (WGS) entry which is preliminary data.</text>
</comment>
<keyword evidence="5 7" id="KW-0028">Amino-acid biosynthesis</keyword>
<dbReference type="CDD" id="cd01359">
    <property type="entry name" value="Argininosuccinate_lyase"/>
    <property type="match status" value="1"/>
</dbReference>
<evidence type="ECO:0000259" key="10">
    <source>
        <dbReference type="Pfam" id="PF14698"/>
    </source>
</evidence>
<dbReference type="InterPro" id="IPR000362">
    <property type="entry name" value="Fumarate_lyase_fam"/>
</dbReference>
<dbReference type="AlphaFoldDB" id="A0A965GD07"/>
<dbReference type="InterPro" id="IPR029419">
    <property type="entry name" value="Arg_succ_lyase_C"/>
</dbReference>
<proteinExistence type="inferred from homology"/>
<gene>
    <name evidence="7 11" type="primary">argH</name>
    <name evidence="11" type="ORF">EBT44_03150</name>
</gene>
<feature type="domain" description="Argininosuccinate lyase C-terminal" evidence="10">
    <location>
        <begin position="363"/>
        <end position="431"/>
    </location>
</feature>
<protein>
    <recommendedName>
        <fullName evidence="3 7">Argininosuccinate lyase</fullName>
        <shortName evidence="7">ASAL</shortName>
        <ecNumber evidence="3 7">4.3.2.1</ecNumber>
    </recommendedName>
    <alternativeName>
        <fullName evidence="7">Arginosuccinase</fullName>
    </alternativeName>
</protein>
<keyword evidence="7" id="KW-0963">Cytoplasm</keyword>
<keyword evidence="6 7" id="KW-0456">Lyase</keyword>
<dbReference type="PRINTS" id="PR00145">
    <property type="entry name" value="ARGSUCLYASE"/>
</dbReference>
<dbReference type="Gene3D" id="1.10.275.10">
    <property type="entry name" value="Fumarase/aspartase (N-terminal domain)"/>
    <property type="match status" value="1"/>
</dbReference>
<feature type="region of interest" description="Disordered" evidence="8">
    <location>
        <begin position="473"/>
        <end position="502"/>
    </location>
</feature>
<accession>A0A965GD07</accession>
<dbReference type="FunFam" id="1.20.200.10:FF:000015">
    <property type="entry name" value="argininosuccinate lyase isoform X2"/>
    <property type="match status" value="1"/>
</dbReference>
<dbReference type="InterPro" id="IPR022761">
    <property type="entry name" value="Fumarate_lyase_N"/>
</dbReference>
<keyword evidence="4 7" id="KW-0055">Arginine biosynthesis</keyword>
<evidence type="ECO:0000256" key="4">
    <source>
        <dbReference type="ARBA" id="ARBA00022571"/>
    </source>
</evidence>
<dbReference type="EC" id="4.3.2.1" evidence="3 7"/>
<reference evidence="11" key="1">
    <citation type="submission" date="2018-10" db="EMBL/GenBank/DDBJ databases">
        <title>Iterative Subtractive Binning of Freshwater Chronoseries Metagenomes Recovers Nearly Complete Genomes from over Four Hundred Novel Species.</title>
        <authorList>
            <person name="Rodriguez-R L.M."/>
            <person name="Tsementzi D."/>
            <person name="Luo C."/>
            <person name="Konstantinidis K.T."/>
        </authorList>
    </citation>
    <scope>NUCLEOTIDE SEQUENCE</scope>
    <source>
        <strain evidence="11">WB5_2A_028</strain>
    </source>
</reference>
<dbReference type="InterPro" id="IPR020557">
    <property type="entry name" value="Fumarate_lyase_CS"/>
</dbReference>
<dbReference type="GO" id="GO:0042450">
    <property type="term" value="P:L-arginine biosynthetic process via ornithine"/>
    <property type="evidence" value="ECO:0007669"/>
    <property type="project" value="UniProtKB-UniRule"/>
</dbReference>
<dbReference type="Gene3D" id="1.20.200.10">
    <property type="entry name" value="Fumarase/aspartase (Central domain)"/>
    <property type="match status" value="1"/>
</dbReference>
<comment type="subcellular location">
    <subcellularLocation>
        <location evidence="7">Cytoplasm</location>
    </subcellularLocation>
</comment>
<dbReference type="PANTHER" id="PTHR43814:SF1">
    <property type="entry name" value="ARGININOSUCCINATE LYASE"/>
    <property type="match status" value="1"/>
</dbReference>
<dbReference type="HAMAP" id="MF_00006">
    <property type="entry name" value="Arg_succ_lyase"/>
    <property type="match status" value="1"/>
</dbReference>
<evidence type="ECO:0000256" key="1">
    <source>
        <dbReference type="ARBA" id="ARBA00000985"/>
    </source>
</evidence>
<organism evidence="11 12">
    <name type="scientific">Candidatus Fonsibacter lacus</name>
    <dbReference type="NCBI Taxonomy" id="2576439"/>
    <lineage>
        <taxon>Bacteria</taxon>
        <taxon>Pseudomonadati</taxon>
        <taxon>Pseudomonadota</taxon>
        <taxon>Alphaproteobacteria</taxon>
        <taxon>Candidatus Pelagibacterales</taxon>
        <taxon>Candidatus Pelagibacterales incertae sedis</taxon>
        <taxon>Candidatus Fonsibacter</taxon>
    </lineage>
</organism>
<comment type="catalytic activity">
    <reaction evidence="1 7">
        <text>2-(N(omega)-L-arginino)succinate = fumarate + L-arginine</text>
        <dbReference type="Rhea" id="RHEA:24020"/>
        <dbReference type="ChEBI" id="CHEBI:29806"/>
        <dbReference type="ChEBI" id="CHEBI:32682"/>
        <dbReference type="ChEBI" id="CHEBI:57472"/>
        <dbReference type="EC" id="4.3.2.1"/>
    </reaction>
</comment>
<dbReference type="Pfam" id="PF14698">
    <property type="entry name" value="ASL_C2"/>
    <property type="match status" value="1"/>
</dbReference>
<dbReference type="SUPFAM" id="SSF48557">
    <property type="entry name" value="L-aspartase-like"/>
    <property type="match status" value="1"/>
</dbReference>
<comment type="pathway">
    <text evidence="2 7">Amino-acid biosynthesis; L-arginine biosynthesis; L-arginine from L-ornithine and carbamoyl phosphate: step 3/3.</text>
</comment>
<evidence type="ECO:0000313" key="11">
    <source>
        <dbReference type="EMBL" id="NBR93828.1"/>
    </source>
</evidence>
<evidence type="ECO:0000256" key="7">
    <source>
        <dbReference type="HAMAP-Rule" id="MF_00006"/>
    </source>
</evidence>
<dbReference type="InterPro" id="IPR008948">
    <property type="entry name" value="L-Aspartase-like"/>
</dbReference>
<feature type="domain" description="Fumarate lyase N-terminal" evidence="9">
    <location>
        <begin position="6"/>
        <end position="300"/>
    </location>
</feature>
<evidence type="ECO:0000256" key="6">
    <source>
        <dbReference type="ARBA" id="ARBA00023239"/>
    </source>
</evidence>
<evidence type="ECO:0000256" key="5">
    <source>
        <dbReference type="ARBA" id="ARBA00022605"/>
    </source>
</evidence>
<evidence type="ECO:0000256" key="2">
    <source>
        <dbReference type="ARBA" id="ARBA00004941"/>
    </source>
</evidence>
<dbReference type="InterPro" id="IPR009049">
    <property type="entry name" value="Argininosuccinate_lyase"/>
</dbReference>
<dbReference type="Pfam" id="PF00206">
    <property type="entry name" value="Lyase_1"/>
    <property type="match status" value="1"/>
</dbReference>
<evidence type="ECO:0000259" key="9">
    <source>
        <dbReference type="Pfam" id="PF00206"/>
    </source>
</evidence>
<dbReference type="GO" id="GO:0005829">
    <property type="term" value="C:cytosol"/>
    <property type="evidence" value="ECO:0007669"/>
    <property type="project" value="TreeGrafter"/>
</dbReference>
<evidence type="ECO:0000256" key="8">
    <source>
        <dbReference type="SAM" id="MobiDB-lite"/>
    </source>
</evidence>
<dbReference type="Proteomes" id="UP000740727">
    <property type="component" value="Unassembled WGS sequence"/>
</dbReference>
<comment type="similarity">
    <text evidence="7">Belongs to the lyase 1 family. Argininosuccinate lyase subfamily.</text>
</comment>
<dbReference type="GO" id="GO:0004056">
    <property type="term" value="F:argininosuccinate lyase activity"/>
    <property type="evidence" value="ECO:0007669"/>
    <property type="project" value="UniProtKB-UniRule"/>
</dbReference>
<name>A0A965GD07_9PROT</name>